<dbReference type="AlphaFoldDB" id="A0AAD8MAX3"/>
<organism evidence="3 4">
    <name type="scientific">Heracleum sosnowskyi</name>
    <dbReference type="NCBI Taxonomy" id="360622"/>
    <lineage>
        <taxon>Eukaryota</taxon>
        <taxon>Viridiplantae</taxon>
        <taxon>Streptophyta</taxon>
        <taxon>Embryophyta</taxon>
        <taxon>Tracheophyta</taxon>
        <taxon>Spermatophyta</taxon>
        <taxon>Magnoliopsida</taxon>
        <taxon>eudicotyledons</taxon>
        <taxon>Gunneridae</taxon>
        <taxon>Pentapetalae</taxon>
        <taxon>asterids</taxon>
        <taxon>campanulids</taxon>
        <taxon>Apiales</taxon>
        <taxon>Apiaceae</taxon>
        <taxon>Apioideae</taxon>
        <taxon>apioid superclade</taxon>
        <taxon>Tordylieae</taxon>
        <taxon>Tordyliinae</taxon>
        <taxon>Heracleum</taxon>
    </lineage>
</organism>
<keyword evidence="1" id="KW-0812">Transmembrane</keyword>
<comment type="caution">
    <text evidence="3">The sequence shown here is derived from an EMBL/GenBank/DDBJ whole genome shotgun (WGS) entry which is preliminary data.</text>
</comment>
<keyword evidence="1" id="KW-1133">Transmembrane helix</keyword>
<feature type="domain" description="TTF-type" evidence="2">
    <location>
        <begin position="104"/>
        <end position="201"/>
    </location>
</feature>
<dbReference type="InterPro" id="IPR055298">
    <property type="entry name" value="AtLOH3-like"/>
</dbReference>
<dbReference type="PANTHER" id="PTHR11697">
    <property type="entry name" value="GENERAL TRANSCRIPTION FACTOR 2-RELATED ZINC FINGER PROTEIN"/>
    <property type="match status" value="1"/>
</dbReference>
<accession>A0AAD8MAX3</accession>
<dbReference type="EMBL" id="JAUIZM010000009">
    <property type="protein sequence ID" value="KAK1365373.1"/>
    <property type="molecule type" value="Genomic_DNA"/>
</dbReference>
<dbReference type="Pfam" id="PF14291">
    <property type="entry name" value="DUF4371"/>
    <property type="match status" value="1"/>
</dbReference>
<sequence>MDKFVIRTKRVRINNQQTESPEINQDEPEFIQNQGSRSAPVQEQPPVDNTNISEQVIVDPGLWPCISTTGFDSAEREKIRRAYLTKGPCQPQLVKFPTTDFSGRSRSFNYSWYKFKEFRKWLEYSESKDAAFCLYCYLFNIEFGDNRYKHDAFVGQGFRNWKRRDRLEKHDGDHNSSHSKCMKACEDLLKRKQHVDIMIAGISTQAKANYRIRLNAPIECVRMLLMQALAFRGHDESETSNNQGNFLAVLKFLYKHNEEANRVSLKNAPENNILISPTIQKDLCNCASFLTTRAIIEDINDGFFSLLVDEARDSAIKEQMVVGLRYVNSKGIIVERILGIIHVQDTTSQVLKNGIDLLFATHGISTSRIRGQRYGGRLQEVRENGWDDLLTDVGNFCEKNDIDVPLMDEFFVPRGRSRRTFQRPTNLHHFQVSLFYNVIDFQLQKMNDRLDNVNMELLTCISSLDPRHSFSAFDKHKLIKLAKFYPLEFNEMSLMALDDQLDNYILNMRSDNDFSDLKGVAELAQKMVLKQKDLGFLLVYMLLKLALILPVATAIVERAFSAMNLIKSVLINAMGDTWLNDCLVTYIERDIFETISNEEIMQRFQNMKKRRMLL</sequence>
<dbReference type="Proteomes" id="UP001237642">
    <property type="component" value="Unassembled WGS sequence"/>
</dbReference>
<keyword evidence="4" id="KW-1185">Reference proteome</keyword>
<name>A0AAD8MAX3_9APIA</name>
<dbReference type="PANTHER" id="PTHR11697:SF230">
    <property type="entry name" value="ZINC FINGER, MYM DOMAIN CONTAINING 1"/>
    <property type="match status" value="1"/>
</dbReference>
<protein>
    <submittedName>
        <fullName evidence="3">Zinc finger MYM-type protein 1-like</fullName>
    </submittedName>
</protein>
<feature type="transmembrane region" description="Helical" evidence="1">
    <location>
        <begin position="534"/>
        <end position="556"/>
    </location>
</feature>
<evidence type="ECO:0000259" key="2">
    <source>
        <dbReference type="SMART" id="SM00597"/>
    </source>
</evidence>
<evidence type="ECO:0000256" key="1">
    <source>
        <dbReference type="SAM" id="Phobius"/>
    </source>
</evidence>
<dbReference type="InterPro" id="IPR025398">
    <property type="entry name" value="DUF4371"/>
</dbReference>
<evidence type="ECO:0000313" key="4">
    <source>
        <dbReference type="Proteomes" id="UP001237642"/>
    </source>
</evidence>
<keyword evidence="1" id="KW-0472">Membrane</keyword>
<proteinExistence type="predicted"/>
<gene>
    <name evidence="3" type="ORF">POM88_040934</name>
</gene>
<dbReference type="InterPro" id="IPR006580">
    <property type="entry name" value="Znf_TTF"/>
</dbReference>
<evidence type="ECO:0000313" key="3">
    <source>
        <dbReference type="EMBL" id="KAK1365373.1"/>
    </source>
</evidence>
<dbReference type="SMART" id="SM00597">
    <property type="entry name" value="ZnF_TTF"/>
    <property type="match status" value="1"/>
</dbReference>
<reference evidence="3" key="2">
    <citation type="submission" date="2023-05" db="EMBL/GenBank/DDBJ databases">
        <authorList>
            <person name="Schelkunov M.I."/>
        </authorList>
    </citation>
    <scope>NUCLEOTIDE SEQUENCE</scope>
    <source>
        <strain evidence="3">Hsosn_3</strain>
        <tissue evidence="3">Leaf</tissue>
    </source>
</reference>
<reference evidence="3" key="1">
    <citation type="submission" date="2023-02" db="EMBL/GenBank/DDBJ databases">
        <title>Genome of toxic invasive species Heracleum sosnowskyi carries increased number of genes despite the absence of recent whole-genome duplications.</title>
        <authorList>
            <person name="Schelkunov M."/>
            <person name="Shtratnikova V."/>
            <person name="Makarenko M."/>
            <person name="Klepikova A."/>
            <person name="Omelchenko D."/>
            <person name="Novikova G."/>
            <person name="Obukhova E."/>
            <person name="Bogdanov V."/>
            <person name="Penin A."/>
            <person name="Logacheva M."/>
        </authorList>
    </citation>
    <scope>NUCLEOTIDE SEQUENCE</scope>
    <source>
        <strain evidence="3">Hsosn_3</strain>
        <tissue evidence="3">Leaf</tissue>
    </source>
</reference>